<reference evidence="2" key="1">
    <citation type="submission" date="2017-06" db="EMBL/GenBank/DDBJ databases">
        <authorList>
            <person name="Cremers G."/>
        </authorList>
    </citation>
    <scope>NUCLEOTIDE SEQUENCE [LARGE SCALE GENOMIC DNA]</scope>
</reference>
<keyword evidence="2" id="KW-1185">Reference proteome</keyword>
<gene>
    <name evidence="1" type="ORF">MNV_1360009</name>
</gene>
<organism evidence="1 2">
    <name type="scientific">Candidatus Methanoperedens nitratireducens</name>
    <dbReference type="NCBI Taxonomy" id="1392998"/>
    <lineage>
        <taxon>Archaea</taxon>
        <taxon>Methanobacteriati</taxon>
        <taxon>Methanobacteriota</taxon>
        <taxon>Stenosarchaea group</taxon>
        <taxon>Methanomicrobia</taxon>
        <taxon>Methanosarcinales</taxon>
        <taxon>ANME-2 cluster</taxon>
        <taxon>Candidatus Methanoperedentaceae</taxon>
        <taxon>Candidatus Methanoperedens</taxon>
    </lineage>
</organism>
<sequence length="64" mass="7163">METKQKKPSKLELKTAQKVEQKTVTVDVTRTFVTIRLEKESLDSVVAYANMIGVNPDRLSKGAL</sequence>
<evidence type="ECO:0000313" key="2">
    <source>
        <dbReference type="Proteomes" id="UP000218615"/>
    </source>
</evidence>
<protein>
    <submittedName>
        <fullName evidence="1">Uncharacterized protein</fullName>
    </submittedName>
</protein>
<proteinExistence type="predicted"/>
<dbReference type="EMBL" id="FZMP01000042">
    <property type="protein sequence ID" value="SNQ59807.1"/>
    <property type="molecule type" value="Genomic_DNA"/>
</dbReference>
<evidence type="ECO:0000313" key="1">
    <source>
        <dbReference type="EMBL" id="SNQ59807.1"/>
    </source>
</evidence>
<accession>A0A284VKT7</accession>
<name>A0A284VKT7_9EURY</name>
<dbReference type="AlphaFoldDB" id="A0A284VKT7"/>
<dbReference type="RefSeq" id="WP_096204122.1">
    <property type="nucleotide sequence ID" value="NZ_FZMP01000042.1"/>
</dbReference>
<dbReference type="Proteomes" id="UP000218615">
    <property type="component" value="Unassembled WGS sequence"/>
</dbReference>